<sequence length="339" mass="38318">MVKNGGVVPDFTETRSGHITSDLKKEASEIRKELESLAAHEETFWKQCGKALWLKEGDRDTSFFHKKTSHRFHTNLITKLRNTDGNWIYEEKDIQQCIIAHFLEVFSSSRPNSVNIAQGTAPLKWVVESDMVDDLIQLYTEEEVMKALFQMAPLKSPGPDGMPPIFFQRHISLCNVIYKIASKAVANRLKSILDRIISPTQSAFVPGRLITDNILIAFEANHFLNTKTSGRQGFMALKLDVSKAYNKGVNNLALLFLKRGFVQDNPLFPYLFLFCTEAFSSLIQNAETDNRLKGISIFRGAPCISHLLFTDDTLIFAHASLESARKIKEILEVYRLASG</sequence>
<proteinExistence type="predicted"/>
<evidence type="ECO:0000259" key="1">
    <source>
        <dbReference type="Pfam" id="PF00078"/>
    </source>
</evidence>
<dbReference type="InterPro" id="IPR000477">
    <property type="entry name" value="RT_dom"/>
</dbReference>
<name>A0AAW2TGN2_SESRA</name>
<organism evidence="2">
    <name type="scientific">Sesamum radiatum</name>
    <name type="common">Black benniseed</name>
    <dbReference type="NCBI Taxonomy" id="300843"/>
    <lineage>
        <taxon>Eukaryota</taxon>
        <taxon>Viridiplantae</taxon>
        <taxon>Streptophyta</taxon>
        <taxon>Embryophyta</taxon>
        <taxon>Tracheophyta</taxon>
        <taxon>Spermatophyta</taxon>
        <taxon>Magnoliopsida</taxon>
        <taxon>eudicotyledons</taxon>
        <taxon>Gunneridae</taxon>
        <taxon>Pentapetalae</taxon>
        <taxon>asterids</taxon>
        <taxon>lamiids</taxon>
        <taxon>Lamiales</taxon>
        <taxon>Pedaliaceae</taxon>
        <taxon>Sesamum</taxon>
    </lineage>
</organism>
<dbReference type="CDD" id="cd01650">
    <property type="entry name" value="RT_nLTR_like"/>
    <property type="match status" value="1"/>
</dbReference>
<dbReference type="PANTHER" id="PTHR46890">
    <property type="entry name" value="NON-LTR RETROLELEMENT REVERSE TRANSCRIPTASE-LIKE PROTEIN-RELATED"/>
    <property type="match status" value="1"/>
</dbReference>
<evidence type="ECO:0000313" key="2">
    <source>
        <dbReference type="EMBL" id="KAL0403892.1"/>
    </source>
</evidence>
<dbReference type="InterPro" id="IPR052343">
    <property type="entry name" value="Retrotransposon-Effector_Assoc"/>
</dbReference>
<feature type="domain" description="Reverse transcriptase" evidence="1">
    <location>
        <begin position="169"/>
        <end position="246"/>
    </location>
</feature>
<dbReference type="EMBL" id="JACGWJ010000008">
    <property type="protein sequence ID" value="KAL0403892.1"/>
    <property type="molecule type" value="Genomic_DNA"/>
</dbReference>
<dbReference type="AlphaFoldDB" id="A0AAW2TGN2"/>
<reference evidence="2" key="2">
    <citation type="journal article" date="2024" name="Plant">
        <title>Genomic evolution and insights into agronomic trait innovations of Sesamum species.</title>
        <authorList>
            <person name="Miao H."/>
            <person name="Wang L."/>
            <person name="Qu L."/>
            <person name="Liu H."/>
            <person name="Sun Y."/>
            <person name="Le M."/>
            <person name="Wang Q."/>
            <person name="Wei S."/>
            <person name="Zheng Y."/>
            <person name="Lin W."/>
            <person name="Duan Y."/>
            <person name="Cao H."/>
            <person name="Xiong S."/>
            <person name="Wang X."/>
            <person name="Wei L."/>
            <person name="Li C."/>
            <person name="Ma Q."/>
            <person name="Ju M."/>
            <person name="Zhao R."/>
            <person name="Li G."/>
            <person name="Mu C."/>
            <person name="Tian Q."/>
            <person name="Mei H."/>
            <person name="Zhang T."/>
            <person name="Gao T."/>
            <person name="Zhang H."/>
        </authorList>
    </citation>
    <scope>NUCLEOTIDE SEQUENCE</scope>
    <source>
        <strain evidence="2">G02</strain>
    </source>
</reference>
<gene>
    <name evidence="2" type="ORF">Sradi_2030000</name>
</gene>
<dbReference type="Pfam" id="PF00078">
    <property type="entry name" value="RVT_1"/>
    <property type="match status" value="1"/>
</dbReference>
<protein>
    <recommendedName>
        <fullName evidence="1">Reverse transcriptase domain-containing protein</fullName>
    </recommendedName>
</protein>
<accession>A0AAW2TGN2</accession>
<reference evidence="2" key="1">
    <citation type="submission" date="2020-06" db="EMBL/GenBank/DDBJ databases">
        <authorList>
            <person name="Li T."/>
            <person name="Hu X."/>
            <person name="Zhang T."/>
            <person name="Song X."/>
            <person name="Zhang H."/>
            <person name="Dai N."/>
            <person name="Sheng W."/>
            <person name="Hou X."/>
            <person name="Wei L."/>
        </authorList>
    </citation>
    <scope>NUCLEOTIDE SEQUENCE</scope>
    <source>
        <strain evidence="2">G02</strain>
        <tissue evidence="2">Leaf</tissue>
    </source>
</reference>
<dbReference type="PANTHER" id="PTHR46890:SF48">
    <property type="entry name" value="RNA-DIRECTED DNA POLYMERASE"/>
    <property type="match status" value="1"/>
</dbReference>
<comment type="caution">
    <text evidence="2">The sequence shown here is derived from an EMBL/GenBank/DDBJ whole genome shotgun (WGS) entry which is preliminary data.</text>
</comment>